<dbReference type="Proteomes" id="UP000245137">
    <property type="component" value="Unassembled WGS sequence"/>
</dbReference>
<proteinExistence type="predicted"/>
<evidence type="ECO:0000313" key="2">
    <source>
        <dbReference type="Proteomes" id="UP000245137"/>
    </source>
</evidence>
<keyword evidence="2" id="KW-1185">Reference proteome</keyword>
<name>A0A2U1STI3_METSR</name>
<dbReference type="EMBL" id="PUIV01000005">
    <property type="protein sequence ID" value="PWB94928.1"/>
    <property type="molecule type" value="Genomic_DNA"/>
</dbReference>
<dbReference type="AlphaFoldDB" id="A0A2U1STI3"/>
<sequence length="67" mass="7432">MTPTQMLIAKNYLDELLSGKYSREQLIDIWLKSPAGSGGFGMPDPPEGFLNKIRAALEFSIASRETE</sequence>
<protein>
    <submittedName>
        <fullName evidence="1">Uncharacterized protein</fullName>
    </submittedName>
</protein>
<reference evidence="1 2" key="1">
    <citation type="journal article" date="2018" name="Appl. Microbiol. Biotechnol.">
        <title>Co-cultivation of the strictly anaerobic methanogen Methanosarcina barkeri with aerobic methanotrophs in an oxygen-limited membrane bioreactor.</title>
        <authorList>
            <person name="In 't Zandt M.H."/>
            <person name="van den Bosch T.J.M."/>
            <person name="Rijkers R."/>
            <person name="van Kessel M.A.H.J."/>
            <person name="Jetten M.S.M."/>
            <person name="Welte C.U."/>
        </authorList>
    </citation>
    <scope>NUCLEOTIDE SEQUENCE [LARGE SCALE GENOMIC DNA]</scope>
    <source>
        <strain evidence="1 2">DSM 17706</strain>
    </source>
</reference>
<evidence type="ECO:0000313" key="1">
    <source>
        <dbReference type="EMBL" id="PWB94928.1"/>
    </source>
</evidence>
<organism evidence="1 2">
    <name type="scientific">Methylosinus sporium</name>
    <dbReference type="NCBI Taxonomy" id="428"/>
    <lineage>
        <taxon>Bacteria</taxon>
        <taxon>Pseudomonadati</taxon>
        <taxon>Pseudomonadota</taxon>
        <taxon>Alphaproteobacteria</taxon>
        <taxon>Hyphomicrobiales</taxon>
        <taxon>Methylocystaceae</taxon>
        <taxon>Methylosinus</taxon>
    </lineage>
</organism>
<gene>
    <name evidence="1" type="ORF">C5689_05655</name>
</gene>
<comment type="caution">
    <text evidence="1">The sequence shown here is derived from an EMBL/GenBank/DDBJ whole genome shotgun (WGS) entry which is preliminary data.</text>
</comment>
<accession>A0A2U1STI3</accession>